<dbReference type="EMBL" id="JBEVYD010000010">
    <property type="protein sequence ID" value="KAL3229984.1"/>
    <property type="molecule type" value="Genomic_DNA"/>
</dbReference>
<reference evidence="2 3" key="1">
    <citation type="submission" date="2024-05" db="EMBL/GenBank/DDBJ databases">
        <title>Long read based assembly of the Candida bracarensis genome reveals expanded adhesin content.</title>
        <authorList>
            <person name="Marcet-Houben M."/>
            <person name="Ksiezopolska E."/>
            <person name="Gabaldon T."/>
        </authorList>
    </citation>
    <scope>NUCLEOTIDE SEQUENCE [LARGE SCALE GENOMIC DNA]</scope>
    <source>
        <strain evidence="2 3">CBM6</strain>
    </source>
</reference>
<dbReference type="InterPro" id="IPR050587">
    <property type="entry name" value="GNT1/Glycosyltrans_8"/>
</dbReference>
<evidence type="ECO:0000256" key="1">
    <source>
        <dbReference type="SAM" id="Phobius"/>
    </source>
</evidence>
<dbReference type="PANTHER" id="PTHR11183">
    <property type="entry name" value="GLYCOGENIN SUBFAMILY MEMBER"/>
    <property type="match status" value="1"/>
</dbReference>
<keyword evidence="1" id="KW-0812">Transmembrane</keyword>
<feature type="transmembrane region" description="Helical" evidence="1">
    <location>
        <begin position="12"/>
        <end position="30"/>
    </location>
</feature>
<evidence type="ECO:0000313" key="2">
    <source>
        <dbReference type="EMBL" id="KAL3229984.1"/>
    </source>
</evidence>
<keyword evidence="1" id="KW-0472">Membrane</keyword>
<comment type="caution">
    <text evidence="2">The sequence shown here is derived from an EMBL/GenBank/DDBJ whole genome shotgun (WGS) entry which is preliminary data.</text>
</comment>
<dbReference type="Gene3D" id="3.90.550.10">
    <property type="entry name" value="Spore Coat Polysaccharide Biosynthesis Protein SpsA, Chain A"/>
    <property type="match status" value="1"/>
</dbReference>
<sequence>MRLYSKRRFKIILAVLSVVAIIVMFIRYLMHFQMEQEVSFYRKFFRIKKDGLNKIYDPLDIKQIPAETIDDLYKRRMDMATNGKPIDWDKLAYVNYVTDVNYLCNSLLMFDALKNQYHTKAKLVVLIGEKLLKEDSNGVHAHVQQLIHKLRAIDPSQVVIKTVPDITKASDGTPWRESFTKLNVFNLVEYDRIVYMDNDAMLQGHMDELFFLPDYIKFAAPLEYWALHESDLKVSYKELQKDKLSINLEKYTSVLSNRIRNGKEIYNHLPRLPYHLYMTHDVAKALLDSASSFGHLLQGRAKTKAAWTSDVMVIKPSAETFTYIKEIAIPAIMKQKEEYDMDVINNELYNMRKQVTKQFALFRKLRSAYTPEVLVLPFSRYGLLTGSIKNPGQNIFIENDIVGFKRVEQNGNEVKKDTRDIVKNAKYIHYSDFPLGKPWNYPSLEHVKCIVDDKTSKNISRDKELCDIWNGVFQAYYDLYPKCKYDPSESTN</sequence>
<dbReference type="Proteomes" id="UP001623330">
    <property type="component" value="Unassembled WGS sequence"/>
</dbReference>
<proteinExistence type="predicted"/>
<gene>
    <name evidence="2" type="ORF">RNJ44_01347</name>
</gene>
<name>A0ABR4NPF7_9SACH</name>
<dbReference type="InterPro" id="IPR029044">
    <property type="entry name" value="Nucleotide-diphossugar_trans"/>
</dbReference>
<organism evidence="2 3">
    <name type="scientific">Nakaseomyces bracarensis</name>
    <dbReference type="NCBI Taxonomy" id="273131"/>
    <lineage>
        <taxon>Eukaryota</taxon>
        <taxon>Fungi</taxon>
        <taxon>Dikarya</taxon>
        <taxon>Ascomycota</taxon>
        <taxon>Saccharomycotina</taxon>
        <taxon>Saccharomycetes</taxon>
        <taxon>Saccharomycetales</taxon>
        <taxon>Saccharomycetaceae</taxon>
        <taxon>Nakaseomyces</taxon>
    </lineage>
</organism>
<protein>
    <submittedName>
        <fullName evidence="2">Glucose N-acetyltransferase 1</fullName>
    </submittedName>
</protein>
<evidence type="ECO:0000313" key="3">
    <source>
        <dbReference type="Proteomes" id="UP001623330"/>
    </source>
</evidence>
<accession>A0ABR4NPF7</accession>
<keyword evidence="1" id="KW-1133">Transmembrane helix</keyword>
<dbReference type="SUPFAM" id="SSF53448">
    <property type="entry name" value="Nucleotide-diphospho-sugar transferases"/>
    <property type="match status" value="1"/>
</dbReference>
<keyword evidence="3" id="KW-1185">Reference proteome</keyword>